<organism evidence="3 4">
    <name type="scientific">Periplaneta americana</name>
    <name type="common">American cockroach</name>
    <name type="synonym">Blatta americana</name>
    <dbReference type="NCBI Taxonomy" id="6978"/>
    <lineage>
        <taxon>Eukaryota</taxon>
        <taxon>Metazoa</taxon>
        <taxon>Ecdysozoa</taxon>
        <taxon>Arthropoda</taxon>
        <taxon>Hexapoda</taxon>
        <taxon>Insecta</taxon>
        <taxon>Pterygota</taxon>
        <taxon>Neoptera</taxon>
        <taxon>Polyneoptera</taxon>
        <taxon>Dictyoptera</taxon>
        <taxon>Blattodea</taxon>
        <taxon>Blattoidea</taxon>
        <taxon>Blattidae</taxon>
        <taxon>Blattinae</taxon>
        <taxon>Periplaneta</taxon>
    </lineage>
</organism>
<sequence length="299" mass="33852">MIADCSLTKELACVVLTALLGMPGGVLLFLPLYHPLHDLAGLHSEVTFFMLFTIFLLISWTADRRPNPDARPRPVLPVRNVQRNSSSQKKNVAISKPAAITNYNINMGGTDRMGQNSVIWKTWIFCDFVEVSQWAIRDNMEHRSQDLVCQQTSTQCLHESDRGRSLLLFHLVLHYALFLCLVIFGYPEREVSVGLHERIGPCNETVPMHTAFGTVLTKRRYLCAADYDEAYFDFHCLPGGQPPSDGSYWYTACGTPFQNRVEYVAVISTICVLAFTVFRNLHFHSGANIRKTEGKPKRH</sequence>
<name>A0ABQ8T0H5_PERAM</name>
<dbReference type="Proteomes" id="UP001148838">
    <property type="component" value="Unassembled WGS sequence"/>
</dbReference>
<evidence type="ECO:0000256" key="1">
    <source>
        <dbReference type="SAM" id="Phobius"/>
    </source>
</evidence>
<dbReference type="PANTHER" id="PTHR35982">
    <property type="entry name" value="AGAP005361-PA"/>
    <property type="match status" value="1"/>
</dbReference>
<keyword evidence="1" id="KW-0472">Membrane</keyword>
<feature type="domain" description="DUF7802" evidence="2">
    <location>
        <begin position="158"/>
        <end position="278"/>
    </location>
</feature>
<evidence type="ECO:0000313" key="3">
    <source>
        <dbReference type="EMBL" id="KAJ4439185.1"/>
    </source>
</evidence>
<dbReference type="Pfam" id="PF25085">
    <property type="entry name" value="DUF7802"/>
    <property type="match status" value="2"/>
</dbReference>
<feature type="transmembrane region" description="Helical" evidence="1">
    <location>
        <begin position="263"/>
        <end position="281"/>
    </location>
</feature>
<evidence type="ECO:0000313" key="4">
    <source>
        <dbReference type="Proteomes" id="UP001148838"/>
    </source>
</evidence>
<keyword evidence="4" id="KW-1185">Reference proteome</keyword>
<feature type="transmembrane region" description="Helical" evidence="1">
    <location>
        <begin position="46"/>
        <end position="63"/>
    </location>
</feature>
<evidence type="ECO:0000259" key="2">
    <source>
        <dbReference type="Pfam" id="PF25085"/>
    </source>
</evidence>
<feature type="transmembrane region" description="Helical" evidence="1">
    <location>
        <begin position="12"/>
        <end position="34"/>
    </location>
</feature>
<comment type="caution">
    <text evidence="3">The sequence shown here is derived from an EMBL/GenBank/DDBJ whole genome shotgun (WGS) entry which is preliminary data.</text>
</comment>
<dbReference type="PANTHER" id="PTHR35982:SF1">
    <property type="entry name" value="SPIROCYCLASE, AVEC FAMILY"/>
    <property type="match status" value="1"/>
</dbReference>
<protein>
    <recommendedName>
        <fullName evidence="2">DUF7802 domain-containing protein</fullName>
    </recommendedName>
</protein>
<dbReference type="EMBL" id="JAJSOF020000019">
    <property type="protein sequence ID" value="KAJ4439185.1"/>
    <property type="molecule type" value="Genomic_DNA"/>
</dbReference>
<proteinExistence type="predicted"/>
<reference evidence="3 4" key="1">
    <citation type="journal article" date="2022" name="Allergy">
        <title>Genome assembly and annotation of Periplaneta americana reveal a comprehensive cockroach allergen profile.</title>
        <authorList>
            <person name="Wang L."/>
            <person name="Xiong Q."/>
            <person name="Saelim N."/>
            <person name="Wang L."/>
            <person name="Nong W."/>
            <person name="Wan A.T."/>
            <person name="Shi M."/>
            <person name="Liu X."/>
            <person name="Cao Q."/>
            <person name="Hui J.H.L."/>
            <person name="Sookrung N."/>
            <person name="Leung T.F."/>
            <person name="Tungtrongchitr A."/>
            <person name="Tsui S.K.W."/>
        </authorList>
    </citation>
    <scope>NUCLEOTIDE SEQUENCE [LARGE SCALE GENOMIC DNA]</scope>
    <source>
        <strain evidence="3">PWHHKU_190912</strain>
    </source>
</reference>
<dbReference type="InterPro" id="IPR056704">
    <property type="entry name" value="DUF7802"/>
</dbReference>
<feature type="domain" description="DUF7802" evidence="2">
    <location>
        <begin position="7"/>
        <end position="67"/>
    </location>
</feature>
<keyword evidence="1" id="KW-0812">Transmembrane</keyword>
<keyword evidence="1" id="KW-1133">Transmembrane helix</keyword>
<accession>A0ABQ8T0H5</accession>
<feature type="transmembrane region" description="Helical" evidence="1">
    <location>
        <begin position="167"/>
        <end position="186"/>
    </location>
</feature>
<gene>
    <name evidence="3" type="ORF">ANN_15145</name>
</gene>